<feature type="coiled-coil region" evidence="1">
    <location>
        <begin position="21"/>
        <end position="55"/>
    </location>
</feature>
<accession>A0A6M3JRN4</accession>
<dbReference type="EMBL" id="MT141972">
    <property type="protein sequence ID" value="QJA72704.1"/>
    <property type="molecule type" value="Genomic_DNA"/>
</dbReference>
<reference evidence="2" key="1">
    <citation type="submission" date="2020-03" db="EMBL/GenBank/DDBJ databases">
        <title>The deep terrestrial virosphere.</title>
        <authorList>
            <person name="Holmfeldt K."/>
            <person name="Nilsson E."/>
            <person name="Simone D."/>
            <person name="Lopez-Fernandez M."/>
            <person name="Wu X."/>
            <person name="de Brujin I."/>
            <person name="Lundin D."/>
            <person name="Andersson A."/>
            <person name="Bertilsson S."/>
            <person name="Dopson M."/>
        </authorList>
    </citation>
    <scope>NUCLEOTIDE SEQUENCE</scope>
    <source>
        <strain evidence="2">MM415A02634</strain>
    </source>
</reference>
<evidence type="ECO:0000256" key="1">
    <source>
        <dbReference type="SAM" id="Coils"/>
    </source>
</evidence>
<proteinExistence type="predicted"/>
<name>A0A6M3JRN4_9ZZZZ</name>
<protein>
    <submittedName>
        <fullName evidence="2">Uncharacterized protein</fullName>
    </submittedName>
</protein>
<dbReference type="AlphaFoldDB" id="A0A6M3JRN4"/>
<organism evidence="2">
    <name type="scientific">viral metagenome</name>
    <dbReference type="NCBI Taxonomy" id="1070528"/>
    <lineage>
        <taxon>unclassified sequences</taxon>
        <taxon>metagenomes</taxon>
        <taxon>organismal metagenomes</taxon>
    </lineage>
</organism>
<sequence length="99" mass="11783">MDLRLREHSLLNQLKIDMETLRRVELKFEFLRKQKHAYEEKINRMQKEVHELGRERIMALNALKQPKIAGPKTLEQLVMNQFGHKGLQALKQMQAETFA</sequence>
<evidence type="ECO:0000313" key="2">
    <source>
        <dbReference type="EMBL" id="QJA72704.1"/>
    </source>
</evidence>
<gene>
    <name evidence="2" type="ORF">MM415A02634_0005</name>
</gene>
<keyword evidence="1" id="KW-0175">Coiled coil</keyword>